<dbReference type="InterPro" id="IPR003439">
    <property type="entry name" value="ABC_transporter-like_ATP-bd"/>
</dbReference>
<evidence type="ECO:0000313" key="7">
    <source>
        <dbReference type="Proteomes" id="UP000184088"/>
    </source>
</evidence>
<sequence>MMIELNNVTKVYGSRKAVDNISFSVDKGEILGFLGPNGAGKSTTMKMITGYMPPTSGSIKIAGYDIFEQALEAKKHLGYLPEVPPLYTDMTVDSYLYFVCELKGVPVNQRKDKIQEVVEEIGLTEVRKRLIRNLSKGYKQRVGLAQAIIGDPDVLVLDEPTVGLDPKQIKEIRDIIKKLGKRHTIILSTHILPEVSMVCDRVVIINKGKIVAIDKTENLSNALQNSRRYFAQIAGPYNKVTEIIKGLYGVKNVQGEEDKENGTVQLEIETSVERDIRKEMFFSLAKAGYPIMELRSLGYSLEEVFLQLTTEEEKDNESMGNIQTRA</sequence>
<dbReference type="CDD" id="cd03230">
    <property type="entry name" value="ABC_DR_subfamily_A"/>
    <property type="match status" value="1"/>
</dbReference>
<comment type="similarity">
    <text evidence="1">Belongs to the ABC transporter superfamily.</text>
</comment>
<dbReference type="SUPFAM" id="SSF52540">
    <property type="entry name" value="P-loop containing nucleoside triphosphate hydrolases"/>
    <property type="match status" value="1"/>
</dbReference>
<evidence type="ECO:0000256" key="1">
    <source>
        <dbReference type="ARBA" id="ARBA00005417"/>
    </source>
</evidence>
<gene>
    <name evidence="6" type="ORF">SAMN02746089_01786</name>
</gene>
<keyword evidence="4 6" id="KW-0067">ATP-binding</keyword>
<proteinExistence type="inferred from homology"/>
<dbReference type="PANTHER" id="PTHR43335:SF4">
    <property type="entry name" value="ABC TRANSPORTER, ATP-BINDING PROTEIN"/>
    <property type="match status" value="1"/>
</dbReference>
<dbReference type="OrthoDB" id="9775135at2"/>
<dbReference type="Proteomes" id="UP000184088">
    <property type="component" value="Unassembled WGS sequence"/>
</dbReference>
<dbReference type="AlphaFoldDB" id="A0A1M5B5G0"/>
<accession>A0A1M5B5G0</accession>
<evidence type="ECO:0000313" key="6">
    <source>
        <dbReference type="EMBL" id="SHF37670.1"/>
    </source>
</evidence>
<dbReference type="Pfam" id="PF00005">
    <property type="entry name" value="ABC_tran"/>
    <property type="match status" value="1"/>
</dbReference>
<keyword evidence="7" id="KW-1185">Reference proteome</keyword>
<organism evidence="6 7">
    <name type="scientific">Caldanaerobius fijiensis DSM 17918</name>
    <dbReference type="NCBI Taxonomy" id="1121256"/>
    <lineage>
        <taxon>Bacteria</taxon>
        <taxon>Bacillati</taxon>
        <taxon>Bacillota</taxon>
        <taxon>Clostridia</taxon>
        <taxon>Thermoanaerobacterales</taxon>
        <taxon>Thermoanaerobacteraceae</taxon>
        <taxon>Caldanaerobius</taxon>
    </lineage>
</organism>
<keyword evidence="3" id="KW-0547">Nucleotide-binding</keyword>
<evidence type="ECO:0000259" key="5">
    <source>
        <dbReference type="PROSITE" id="PS50893"/>
    </source>
</evidence>
<keyword evidence="2" id="KW-0813">Transport</keyword>
<dbReference type="PANTHER" id="PTHR43335">
    <property type="entry name" value="ABC TRANSPORTER, ATP-BINDING PROTEIN"/>
    <property type="match status" value="1"/>
</dbReference>
<protein>
    <submittedName>
        <fullName evidence="6">ABC-2 type transport system ATP-binding protein</fullName>
    </submittedName>
</protein>
<dbReference type="EMBL" id="FQVH01000020">
    <property type="protein sequence ID" value="SHF37670.1"/>
    <property type="molecule type" value="Genomic_DNA"/>
</dbReference>
<dbReference type="STRING" id="1121256.SAMN02746089_01786"/>
<dbReference type="RefSeq" id="WP_084111087.1">
    <property type="nucleotide sequence ID" value="NZ_FQVH01000020.1"/>
</dbReference>
<dbReference type="PROSITE" id="PS50893">
    <property type="entry name" value="ABC_TRANSPORTER_2"/>
    <property type="match status" value="1"/>
</dbReference>
<dbReference type="SMART" id="SM00382">
    <property type="entry name" value="AAA"/>
    <property type="match status" value="1"/>
</dbReference>
<evidence type="ECO:0000256" key="2">
    <source>
        <dbReference type="ARBA" id="ARBA00022448"/>
    </source>
</evidence>
<reference evidence="6 7" key="1">
    <citation type="submission" date="2016-11" db="EMBL/GenBank/DDBJ databases">
        <authorList>
            <person name="Jaros S."/>
            <person name="Januszkiewicz K."/>
            <person name="Wedrychowicz H."/>
        </authorList>
    </citation>
    <scope>NUCLEOTIDE SEQUENCE [LARGE SCALE GENOMIC DNA]</scope>
    <source>
        <strain evidence="6 7">DSM 17918</strain>
    </source>
</reference>
<evidence type="ECO:0000256" key="3">
    <source>
        <dbReference type="ARBA" id="ARBA00022741"/>
    </source>
</evidence>
<name>A0A1M5B5G0_9THEO</name>
<dbReference type="Gene3D" id="3.40.50.300">
    <property type="entry name" value="P-loop containing nucleotide triphosphate hydrolases"/>
    <property type="match status" value="1"/>
</dbReference>
<dbReference type="InterPro" id="IPR003593">
    <property type="entry name" value="AAA+_ATPase"/>
</dbReference>
<feature type="domain" description="ABC transporter" evidence="5">
    <location>
        <begin position="3"/>
        <end position="232"/>
    </location>
</feature>
<evidence type="ECO:0000256" key="4">
    <source>
        <dbReference type="ARBA" id="ARBA00022840"/>
    </source>
</evidence>
<dbReference type="InterPro" id="IPR027417">
    <property type="entry name" value="P-loop_NTPase"/>
</dbReference>
<dbReference type="GO" id="GO:0016887">
    <property type="term" value="F:ATP hydrolysis activity"/>
    <property type="evidence" value="ECO:0007669"/>
    <property type="project" value="InterPro"/>
</dbReference>
<dbReference type="GO" id="GO:0005524">
    <property type="term" value="F:ATP binding"/>
    <property type="evidence" value="ECO:0007669"/>
    <property type="project" value="UniProtKB-KW"/>
</dbReference>